<dbReference type="HOGENOM" id="CLU_143680_0_0_1"/>
<dbReference type="EMBL" id="KN839874">
    <property type="protein sequence ID" value="KIJ60301.1"/>
    <property type="molecule type" value="Genomic_DNA"/>
</dbReference>
<organism evidence="2 3">
    <name type="scientific">Hydnomerulius pinastri MD-312</name>
    <dbReference type="NCBI Taxonomy" id="994086"/>
    <lineage>
        <taxon>Eukaryota</taxon>
        <taxon>Fungi</taxon>
        <taxon>Dikarya</taxon>
        <taxon>Basidiomycota</taxon>
        <taxon>Agaricomycotina</taxon>
        <taxon>Agaricomycetes</taxon>
        <taxon>Agaricomycetidae</taxon>
        <taxon>Boletales</taxon>
        <taxon>Boletales incertae sedis</taxon>
        <taxon>Leucogyrophana</taxon>
    </lineage>
</organism>
<evidence type="ECO:0000313" key="2">
    <source>
        <dbReference type="EMBL" id="KIJ60301.1"/>
    </source>
</evidence>
<dbReference type="Proteomes" id="UP000053820">
    <property type="component" value="Unassembled WGS sequence"/>
</dbReference>
<dbReference type="OrthoDB" id="2622069at2759"/>
<reference evidence="2 3" key="1">
    <citation type="submission" date="2014-04" db="EMBL/GenBank/DDBJ databases">
        <title>Evolutionary Origins and Diversification of the Mycorrhizal Mutualists.</title>
        <authorList>
            <consortium name="DOE Joint Genome Institute"/>
            <consortium name="Mycorrhizal Genomics Consortium"/>
            <person name="Kohler A."/>
            <person name="Kuo A."/>
            <person name="Nagy L.G."/>
            <person name="Floudas D."/>
            <person name="Copeland A."/>
            <person name="Barry K.W."/>
            <person name="Cichocki N."/>
            <person name="Veneault-Fourrey C."/>
            <person name="LaButti K."/>
            <person name="Lindquist E.A."/>
            <person name="Lipzen A."/>
            <person name="Lundell T."/>
            <person name="Morin E."/>
            <person name="Murat C."/>
            <person name="Riley R."/>
            <person name="Ohm R."/>
            <person name="Sun H."/>
            <person name="Tunlid A."/>
            <person name="Henrissat B."/>
            <person name="Grigoriev I.V."/>
            <person name="Hibbett D.S."/>
            <person name="Martin F."/>
        </authorList>
    </citation>
    <scope>NUCLEOTIDE SEQUENCE [LARGE SCALE GENOMIC DNA]</scope>
    <source>
        <strain evidence="2 3">MD-312</strain>
    </source>
</reference>
<feature type="region of interest" description="Disordered" evidence="1">
    <location>
        <begin position="113"/>
        <end position="132"/>
    </location>
</feature>
<dbReference type="AlphaFoldDB" id="A0A0C9WA63"/>
<keyword evidence="3" id="KW-1185">Reference proteome</keyword>
<gene>
    <name evidence="2" type="ORF">HYDPIDRAFT_32421</name>
</gene>
<name>A0A0C9WA63_9AGAM</name>
<accession>A0A0C9WA63</accession>
<feature type="compositionally biased region" description="Basic residues" evidence="1">
    <location>
        <begin position="115"/>
        <end position="129"/>
    </location>
</feature>
<proteinExistence type="predicted"/>
<sequence length="151" mass="16976">MMMRTNIERALNDLIVSEKDITIANALPAYLRVAGFSEVSHDSLTSFEHAMDKYPMPPSKSRVISEKKILELMTEYWSDKLGVMRAFVCPCSGCGTRVAVDPITLEQLQHPERTQKRRLKSKKTRRVRAKRDIVAATPSDPLAPSTSAVML</sequence>
<evidence type="ECO:0000313" key="3">
    <source>
        <dbReference type="Proteomes" id="UP000053820"/>
    </source>
</evidence>
<evidence type="ECO:0000256" key="1">
    <source>
        <dbReference type="SAM" id="MobiDB-lite"/>
    </source>
</evidence>
<protein>
    <submittedName>
        <fullName evidence="2">Uncharacterized protein</fullName>
    </submittedName>
</protein>